<gene>
    <name evidence="1" type="ORF">JNB85_13575</name>
</gene>
<keyword evidence="2" id="KW-1185">Reference proteome</keyword>
<evidence type="ECO:0000313" key="2">
    <source>
        <dbReference type="Proteomes" id="UP000717752"/>
    </source>
</evidence>
<reference evidence="1 2" key="1">
    <citation type="journal article" date="2021" name="MBio">
        <title>Poor Competitiveness of Bradyrhizobium in Pigeon Pea Root Colonization in Indian Soils.</title>
        <authorList>
            <person name="Chalasani D."/>
            <person name="Basu A."/>
            <person name="Pullabhotla S.V.S.R.N."/>
            <person name="Jorrin B."/>
            <person name="Neal A.L."/>
            <person name="Poole P.S."/>
            <person name="Podile A.R."/>
            <person name="Tkacz A."/>
        </authorList>
    </citation>
    <scope>NUCLEOTIDE SEQUENCE [LARGE SCALE GENOMIC DNA]</scope>
    <source>
        <strain evidence="1 2">HU56</strain>
    </source>
</reference>
<sequence length="351" mass="39946">MEDDGKKTPPGHSGFFAVDPKRWTEACADGMNSAVSYLILCRGTGGDNRTTSWSVTAIERSTGISRPRAQAAIDLHIKKGRVELLRGGRTPQYRIVAFENEGIDDDRRIWLPNTLIDGAADEAPAIELIRQNGNVKALELLVDLYEQHFLATEGGIEWRQGQGIRVAYDREKVVDWGEFSIWTFTANSNETAWRDFPPFAKFSDPSSFWEAWHLLRHLGLVTCVAHLVESDSEEGEVMHPLPYDTDGMPHEKEIADAAHDAAFSMMAEWRQEHPDFYYGDPLVPVRRHFQKVELVGIFRLRYLPHTRATADWMRKQSEWAGIADDFRELEAVATGKSVRNQRHAISRIDQR</sequence>
<dbReference type="EMBL" id="JAEUAK010000004">
    <property type="protein sequence ID" value="MBW9053439.1"/>
    <property type="molecule type" value="Genomic_DNA"/>
</dbReference>
<dbReference type="Proteomes" id="UP000717752">
    <property type="component" value="Unassembled WGS sequence"/>
</dbReference>
<evidence type="ECO:0008006" key="3">
    <source>
        <dbReference type="Google" id="ProtNLM"/>
    </source>
</evidence>
<accession>A0ABS7GW83</accession>
<protein>
    <recommendedName>
        <fullName evidence="3">Helix-turn-helix domain-containing protein</fullName>
    </recommendedName>
</protein>
<evidence type="ECO:0000313" key="1">
    <source>
        <dbReference type="EMBL" id="MBW9053439.1"/>
    </source>
</evidence>
<organism evidence="1 2">
    <name type="scientific">Rhizobium mesosinicum</name>
    <dbReference type="NCBI Taxonomy" id="335017"/>
    <lineage>
        <taxon>Bacteria</taxon>
        <taxon>Pseudomonadati</taxon>
        <taxon>Pseudomonadota</taxon>
        <taxon>Alphaproteobacteria</taxon>
        <taxon>Hyphomicrobiales</taxon>
        <taxon>Rhizobiaceae</taxon>
        <taxon>Rhizobium/Agrobacterium group</taxon>
        <taxon>Rhizobium</taxon>
    </lineage>
</organism>
<proteinExistence type="predicted"/>
<name>A0ABS7GW83_9HYPH</name>
<comment type="caution">
    <text evidence="1">The sequence shown here is derived from an EMBL/GenBank/DDBJ whole genome shotgun (WGS) entry which is preliminary data.</text>
</comment>
<dbReference type="RefSeq" id="WP_220334802.1">
    <property type="nucleotide sequence ID" value="NZ_JAEUAK010000004.1"/>
</dbReference>